<evidence type="ECO:0000313" key="2">
    <source>
        <dbReference type="Proteomes" id="UP001056120"/>
    </source>
</evidence>
<organism evidence="1 2">
    <name type="scientific">Smallanthus sonchifolius</name>
    <dbReference type="NCBI Taxonomy" id="185202"/>
    <lineage>
        <taxon>Eukaryota</taxon>
        <taxon>Viridiplantae</taxon>
        <taxon>Streptophyta</taxon>
        <taxon>Embryophyta</taxon>
        <taxon>Tracheophyta</taxon>
        <taxon>Spermatophyta</taxon>
        <taxon>Magnoliopsida</taxon>
        <taxon>eudicotyledons</taxon>
        <taxon>Gunneridae</taxon>
        <taxon>Pentapetalae</taxon>
        <taxon>asterids</taxon>
        <taxon>campanulids</taxon>
        <taxon>Asterales</taxon>
        <taxon>Asteraceae</taxon>
        <taxon>Asteroideae</taxon>
        <taxon>Heliantheae alliance</taxon>
        <taxon>Millerieae</taxon>
        <taxon>Smallanthus</taxon>
    </lineage>
</organism>
<reference evidence="1 2" key="2">
    <citation type="journal article" date="2022" name="Mol. Ecol. Resour.">
        <title>The genomes of chicory, endive, great burdock and yacon provide insights into Asteraceae paleo-polyploidization history and plant inulin production.</title>
        <authorList>
            <person name="Fan W."/>
            <person name="Wang S."/>
            <person name="Wang H."/>
            <person name="Wang A."/>
            <person name="Jiang F."/>
            <person name="Liu H."/>
            <person name="Zhao H."/>
            <person name="Xu D."/>
            <person name="Zhang Y."/>
        </authorList>
    </citation>
    <scope>NUCLEOTIDE SEQUENCE [LARGE SCALE GENOMIC DNA]</scope>
    <source>
        <strain evidence="2">cv. Yunnan</strain>
        <tissue evidence="1">Leaves</tissue>
    </source>
</reference>
<accession>A0ACB9J8W4</accession>
<dbReference type="EMBL" id="CM042022">
    <property type="protein sequence ID" value="KAI3815990.1"/>
    <property type="molecule type" value="Genomic_DNA"/>
</dbReference>
<proteinExistence type="predicted"/>
<sequence length="110" mass="12299">MPHTLNGWLEEEDLPSIHEIGESSQAPRPLPLTGEPVERTVPTPVAQDAHRDLETHSVRDDIERLKGLHIEIYTIQEQSTMRGAVHLSPSSTANLILSMALRGQLEWFDG</sequence>
<dbReference type="Proteomes" id="UP001056120">
    <property type="component" value="Linkage Group LG05"/>
</dbReference>
<evidence type="ECO:0000313" key="1">
    <source>
        <dbReference type="EMBL" id="KAI3815990.1"/>
    </source>
</evidence>
<name>A0ACB9J8W4_9ASTR</name>
<protein>
    <submittedName>
        <fullName evidence="1">Uncharacterized protein</fullName>
    </submittedName>
</protein>
<keyword evidence="2" id="KW-1185">Reference proteome</keyword>
<comment type="caution">
    <text evidence="1">The sequence shown here is derived from an EMBL/GenBank/DDBJ whole genome shotgun (WGS) entry which is preliminary data.</text>
</comment>
<gene>
    <name evidence="1" type="ORF">L1987_15674</name>
</gene>
<reference evidence="2" key="1">
    <citation type="journal article" date="2022" name="Mol. Ecol. Resour.">
        <title>The genomes of chicory, endive, great burdock and yacon provide insights into Asteraceae palaeo-polyploidization history and plant inulin production.</title>
        <authorList>
            <person name="Fan W."/>
            <person name="Wang S."/>
            <person name="Wang H."/>
            <person name="Wang A."/>
            <person name="Jiang F."/>
            <person name="Liu H."/>
            <person name="Zhao H."/>
            <person name="Xu D."/>
            <person name="Zhang Y."/>
        </authorList>
    </citation>
    <scope>NUCLEOTIDE SEQUENCE [LARGE SCALE GENOMIC DNA]</scope>
    <source>
        <strain evidence="2">cv. Yunnan</strain>
    </source>
</reference>